<proteinExistence type="predicted"/>
<dbReference type="SUPFAM" id="SSF46689">
    <property type="entry name" value="Homeodomain-like"/>
    <property type="match status" value="2"/>
</dbReference>
<gene>
    <name evidence="5" type="ORF">H8R94_07860</name>
</gene>
<dbReference type="InterPro" id="IPR003313">
    <property type="entry name" value="AraC-bd"/>
</dbReference>
<evidence type="ECO:0000259" key="4">
    <source>
        <dbReference type="PROSITE" id="PS01124"/>
    </source>
</evidence>
<dbReference type="PROSITE" id="PS00041">
    <property type="entry name" value="HTH_ARAC_FAMILY_1"/>
    <property type="match status" value="1"/>
</dbReference>
<dbReference type="Pfam" id="PF12833">
    <property type="entry name" value="HTH_18"/>
    <property type="match status" value="1"/>
</dbReference>
<evidence type="ECO:0000256" key="2">
    <source>
        <dbReference type="ARBA" id="ARBA00023125"/>
    </source>
</evidence>
<dbReference type="Gene3D" id="2.60.120.280">
    <property type="entry name" value="Regulatory protein AraC"/>
    <property type="match status" value="1"/>
</dbReference>
<dbReference type="InterPro" id="IPR020449">
    <property type="entry name" value="Tscrpt_reg_AraC-type_HTH"/>
</dbReference>
<dbReference type="Pfam" id="PF02311">
    <property type="entry name" value="AraC_binding"/>
    <property type="match status" value="1"/>
</dbReference>
<feature type="domain" description="HTH araC/xylS-type" evidence="4">
    <location>
        <begin position="171"/>
        <end position="269"/>
    </location>
</feature>
<dbReference type="SMART" id="SM00342">
    <property type="entry name" value="HTH_ARAC"/>
    <property type="match status" value="1"/>
</dbReference>
<protein>
    <submittedName>
        <fullName evidence="5">Helix-turn-helix transcriptional regulator</fullName>
    </submittedName>
</protein>
<dbReference type="PROSITE" id="PS01124">
    <property type="entry name" value="HTH_ARAC_FAMILY_2"/>
    <property type="match status" value="1"/>
</dbReference>
<dbReference type="InterPro" id="IPR009057">
    <property type="entry name" value="Homeodomain-like_sf"/>
</dbReference>
<accession>A0ABR7GHJ7</accession>
<dbReference type="InterPro" id="IPR037923">
    <property type="entry name" value="HTH-like"/>
</dbReference>
<dbReference type="InterPro" id="IPR018062">
    <property type="entry name" value="HTH_AraC-typ_CS"/>
</dbReference>
<evidence type="ECO:0000313" key="6">
    <source>
        <dbReference type="Proteomes" id="UP000643810"/>
    </source>
</evidence>
<comment type="caution">
    <text evidence="5">The sequence shown here is derived from an EMBL/GenBank/DDBJ whole genome shotgun (WGS) entry which is preliminary data.</text>
</comment>
<dbReference type="PANTHER" id="PTHR43280:SF2">
    <property type="entry name" value="HTH-TYPE TRANSCRIPTIONAL REGULATOR EXSA"/>
    <property type="match status" value="1"/>
</dbReference>
<dbReference type="PANTHER" id="PTHR43280">
    <property type="entry name" value="ARAC-FAMILY TRANSCRIPTIONAL REGULATOR"/>
    <property type="match status" value="1"/>
</dbReference>
<sequence length="274" mass="31891">MIDRAAILMEQGASIACHRVEGMNDNMSHSHYHTYFELYFLEGGERHHVMQDQQCETKVGSFMIFAPYIMHYSFSDHDVSFKRTVLYFKDEAVASPVLLDLLKNGSGLYEPEQKISSSIHFLLNELQKEQEQERDDPLHETVMENLLNTLLLTIMRSTQASPKPETQSRMAKVISYIEKNYQHELRLQDIAAEFYVSEYYLCHEFKKYTNRTIVQYTNALRILHAQRLITESDLNFTKIAEQTGFSSLTHFNRTFKSVVGTSPSAYRKANPKHE</sequence>
<dbReference type="Proteomes" id="UP000643810">
    <property type="component" value="Unassembled WGS sequence"/>
</dbReference>
<dbReference type="EMBL" id="JACOPG010000003">
    <property type="protein sequence ID" value="MBC5686511.1"/>
    <property type="molecule type" value="Genomic_DNA"/>
</dbReference>
<organism evidence="5 6">
    <name type="scientific">Roseburia lenta</name>
    <dbReference type="NCBI Taxonomy" id="2763061"/>
    <lineage>
        <taxon>Bacteria</taxon>
        <taxon>Bacillati</taxon>
        <taxon>Bacillota</taxon>
        <taxon>Clostridia</taxon>
        <taxon>Lachnospirales</taxon>
        <taxon>Lachnospiraceae</taxon>
        <taxon>Roseburia</taxon>
    </lineage>
</organism>
<dbReference type="Gene3D" id="1.10.10.60">
    <property type="entry name" value="Homeodomain-like"/>
    <property type="match status" value="2"/>
</dbReference>
<evidence type="ECO:0000256" key="1">
    <source>
        <dbReference type="ARBA" id="ARBA00023015"/>
    </source>
</evidence>
<keyword evidence="2" id="KW-0238">DNA-binding</keyword>
<dbReference type="PRINTS" id="PR00032">
    <property type="entry name" value="HTHARAC"/>
</dbReference>
<dbReference type="SUPFAM" id="SSF51215">
    <property type="entry name" value="Regulatory protein AraC"/>
    <property type="match status" value="1"/>
</dbReference>
<keyword evidence="1" id="KW-0805">Transcription regulation</keyword>
<evidence type="ECO:0000256" key="3">
    <source>
        <dbReference type="ARBA" id="ARBA00023163"/>
    </source>
</evidence>
<evidence type="ECO:0000313" key="5">
    <source>
        <dbReference type="EMBL" id="MBC5686511.1"/>
    </source>
</evidence>
<name>A0ABR7GHJ7_9FIRM</name>
<dbReference type="RefSeq" id="WP_186854335.1">
    <property type="nucleotide sequence ID" value="NZ_JACOPG010000003.1"/>
</dbReference>
<dbReference type="InterPro" id="IPR018060">
    <property type="entry name" value="HTH_AraC"/>
</dbReference>
<reference evidence="5 6" key="1">
    <citation type="submission" date="2020-08" db="EMBL/GenBank/DDBJ databases">
        <title>Genome public.</title>
        <authorList>
            <person name="Liu C."/>
            <person name="Sun Q."/>
        </authorList>
    </citation>
    <scope>NUCLEOTIDE SEQUENCE [LARGE SCALE GENOMIC DNA]</scope>
    <source>
        <strain evidence="5 6">NSJ-9</strain>
    </source>
</reference>
<keyword evidence="6" id="KW-1185">Reference proteome</keyword>
<keyword evidence="3" id="KW-0804">Transcription</keyword>